<evidence type="ECO:0000313" key="2">
    <source>
        <dbReference type="Proteomes" id="UP000295543"/>
    </source>
</evidence>
<evidence type="ECO:0000313" key="1">
    <source>
        <dbReference type="EMBL" id="TDK29513.1"/>
    </source>
</evidence>
<organism evidence="1 2">
    <name type="scientific">Luteimonas terrae</name>
    <dbReference type="NCBI Taxonomy" id="1530191"/>
    <lineage>
        <taxon>Bacteria</taxon>
        <taxon>Pseudomonadati</taxon>
        <taxon>Pseudomonadota</taxon>
        <taxon>Gammaproteobacteria</taxon>
        <taxon>Lysobacterales</taxon>
        <taxon>Lysobacteraceae</taxon>
        <taxon>Luteimonas</taxon>
    </lineage>
</organism>
<accession>A0A4V6PLT3</accession>
<dbReference type="EMBL" id="SMTG01000006">
    <property type="protein sequence ID" value="TDK29513.1"/>
    <property type="molecule type" value="Genomic_DNA"/>
</dbReference>
<keyword evidence="2" id="KW-1185">Reference proteome</keyword>
<proteinExistence type="predicted"/>
<dbReference type="OrthoDB" id="6198158at2"/>
<dbReference type="Proteomes" id="UP000295543">
    <property type="component" value="Unassembled WGS sequence"/>
</dbReference>
<reference evidence="1 2" key="1">
    <citation type="submission" date="2019-03" db="EMBL/GenBank/DDBJ databases">
        <title>Luteimonas zhaokaii sp.nov., isolated from the rectal contents of Plateau pika in Yushu, Qinghai Province, China.</title>
        <authorList>
            <person name="Zhang G."/>
        </authorList>
    </citation>
    <scope>NUCLEOTIDE SEQUENCE [LARGE SCALE GENOMIC DNA]</scope>
    <source>
        <strain evidence="1 2">THG-MD21</strain>
    </source>
</reference>
<gene>
    <name evidence="1" type="ORF">E2F49_14160</name>
</gene>
<dbReference type="AlphaFoldDB" id="A0A4V6PLT3"/>
<protein>
    <submittedName>
        <fullName evidence="1">Acetolactate synthase</fullName>
    </submittedName>
</protein>
<comment type="caution">
    <text evidence="1">The sequence shown here is derived from an EMBL/GenBank/DDBJ whole genome shotgun (WGS) entry which is preliminary data.</text>
</comment>
<dbReference type="RefSeq" id="WP_133394480.1">
    <property type="nucleotide sequence ID" value="NZ_SMTG01000006.1"/>
</dbReference>
<name>A0A4V6PLT3_9GAMM</name>
<dbReference type="InterPro" id="IPR045865">
    <property type="entry name" value="ACT-like_dom_sf"/>
</dbReference>
<dbReference type="SUPFAM" id="SSF55021">
    <property type="entry name" value="ACT-like"/>
    <property type="match status" value="1"/>
</dbReference>
<dbReference type="Pfam" id="PF13710">
    <property type="entry name" value="ACT_5"/>
    <property type="match status" value="1"/>
</dbReference>
<sequence length="78" mass="8809">MRYQCEMTLRRAEGALVRVLGTTERRGFRPVAFEGDAREDGDRWSLRMTVEGDRAASALQGQLAKLYDCLSVEVSPCR</sequence>